<dbReference type="GO" id="GO:0016491">
    <property type="term" value="F:oxidoreductase activity"/>
    <property type="evidence" value="ECO:0007669"/>
    <property type="project" value="InterPro"/>
</dbReference>
<sequence>MTDGWRGEEGSSRIPRLAVRLTFDFVSGRHPTLEAKGVLESLYHDRGAFRGEKLAAALSRPLHSHTHIHTFTLTTPYFTITQHLIASNRTSKPHFNLYYIENHKDHRLKMAQQTPSEMRRWQIPAPGAFIKELTLTTVPTPSPTTLKPTQVLVQVVAAGINPADYKLPDLGLVAKAMVSFPRCPGMDFSGRAVAVGSDITDIAAGDLVVGRVDPLGSHGSLSEYLVAERDGVAAFPHGSGAAESLEQAGAVGTAGLTAYQTIAPYVKAGDHVFINGGSGGTGTFGIQIAKALGCTVTVSCSTAKAALCKSLGADEIIDYKTADVISALRAKGKVFAVVVDNVGNSPPNLYKASDDFLLEGGHFKFVGGAVSFAQVSSLVPSMFLPGFLGGAKHKFEAFMTKNTHVDLVQIAAWMAEGKVKTVVDSTYEFEDAVKAYEKLKEGSAAGKIVVKVAKKA</sequence>
<accession>A0AAJ0EZ81</accession>
<organism evidence="2 3">
    <name type="scientific">Colletotrichum godetiae</name>
    <dbReference type="NCBI Taxonomy" id="1209918"/>
    <lineage>
        <taxon>Eukaryota</taxon>
        <taxon>Fungi</taxon>
        <taxon>Dikarya</taxon>
        <taxon>Ascomycota</taxon>
        <taxon>Pezizomycotina</taxon>
        <taxon>Sordariomycetes</taxon>
        <taxon>Hypocreomycetidae</taxon>
        <taxon>Glomerellales</taxon>
        <taxon>Glomerellaceae</taxon>
        <taxon>Colletotrichum</taxon>
        <taxon>Colletotrichum acutatum species complex</taxon>
    </lineage>
</organism>
<dbReference type="SUPFAM" id="SSF50129">
    <property type="entry name" value="GroES-like"/>
    <property type="match status" value="1"/>
</dbReference>
<dbReference type="EMBL" id="JAHMHR010000008">
    <property type="protein sequence ID" value="KAK1689426.1"/>
    <property type="molecule type" value="Genomic_DNA"/>
</dbReference>
<dbReference type="SMART" id="SM00829">
    <property type="entry name" value="PKS_ER"/>
    <property type="match status" value="1"/>
</dbReference>
<name>A0AAJ0EZ81_9PEZI</name>
<dbReference type="PANTHER" id="PTHR11695:SF294">
    <property type="entry name" value="RETICULON-4-INTERACTING PROTEIN 1, MITOCHONDRIAL"/>
    <property type="match status" value="1"/>
</dbReference>
<dbReference type="InterPro" id="IPR013154">
    <property type="entry name" value="ADH-like_N"/>
</dbReference>
<dbReference type="InterPro" id="IPR050700">
    <property type="entry name" value="YIM1/Zinc_Alcohol_DH_Fams"/>
</dbReference>
<dbReference type="GeneID" id="85458689"/>
<reference evidence="2" key="1">
    <citation type="submission" date="2021-06" db="EMBL/GenBank/DDBJ databases">
        <title>Comparative genomics, transcriptomics and evolutionary studies reveal genomic signatures of adaptation to plant cell wall in hemibiotrophic fungi.</title>
        <authorList>
            <consortium name="DOE Joint Genome Institute"/>
            <person name="Baroncelli R."/>
            <person name="Diaz J.F."/>
            <person name="Benocci T."/>
            <person name="Peng M."/>
            <person name="Battaglia E."/>
            <person name="Haridas S."/>
            <person name="Andreopoulos W."/>
            <person name="Labutti K."/>
            <person name="Pangilinan J."/>
            <person name="Floch G.L."/>
            <person name="Makela M.R."/>
            <person name="Henrissat B."/>
            <person name="Grigoriev I.V."/>
            <person name="Crouch J.A."/>
            <person name="De Vries R.P."/>
            <person name="Sukno S.A."/>
            <person name="Thon M.R."/>
        </authorList>
    </citation>
    <scope>NUCLEOTIDE SEQUENCE</scope>
    <source>
        <strain evidence="2">CBS 193.32</strain>
    </source>
</reference>
<evidence type="ECO:0000313" key="2">
    <source>
        <dbReference type="EMBL" id="KAK1689426.1"/>
    </source>
</evidence>
<dbReference type="InterPro" id="IPR011032">
    <property type="entry name" value="GroES-like_sf"/>
</dbReference>
<dbReference type="PANTHER" id="PTHR11695">
    <property type="entry name" value="ALCOHOL DEHYDROGENASE RELATED"/>
    <property type="match status" value="1"/>
</dbReference>
<gene>
    <name evidence="2" type="ORF">BDP55DRAFT_653145</name>
</gene>
<dbReference type="InterPro" id="IPR020843">
    <property type="entry name" value="ER"/>
</dbReference>
<comment type="caution">
    <text evidence="2">The sequence shown here is derived from an EMBL/GenBank/DDBJ whole genome shotgun (WGS) entry which is preliminary data.</text>
</comment>
<dbReference type="RefSeq" id="XP_060433121.1">
    <property type="nucleotide sequence ID" value="XM_060574163.1"/>
</dbReference>
<proteinExistence type="predicted"/>
<evidence type="ECO:0000313" key="3">
    <source>
        <dbReference type="Proteomes" id="UP001224890"/>
    </source>
</evidence>
<dbReference type="Pfam" id="PF13602">
    <property type="entry name" value="ADH_zinc_N_2"/>
    <property type="match status" value="1"/>
</dbReference>
<dbReference type="Pfam" id="PF08240">
    <property type="entry name" value="ADH_N"/>
    <property type="match status" value="1"/>
</dbReference>
<dbReference type="GO" id="GO:0005739">
    <property type="term" value="C:mitochondrion"/>
    <property type="evidence" value="ECO:0007669"/>
    <property type="project" value="TreeGrafter"/>
</dbReference>
<feature type="domain" description="Enoyl reductase (ER)" evidence="1">
    <location>
        <begin position="128"/>
        <end position="450"/>
    </location>
</feature>
<dbReference type="SUPFAM" id="SSF51735">
    <property type="entry name" value="NAD(P)-binding Rossmann-fold domains"/>
    <property type="match status" value="1"/>
</dbReference>
<keyword evidence="3" id="KW-1185">Reference proteome</keyword>
<dbReference type="Gene3D" id="3.40.50.720">
    <property type="entry name" value="NAD(P)-binding Rossmann-like Domain"/>
    <property type="match status" value="1"/>
</dbReference>
<dbReference type="AlphaFoldDB" id="A0AAJ0EZ81"/>
<dbReference type="Proteomes" id="UP001224890">
    <property type="component" value="Unassembled WGS sequence"/>
</dbReference>
<protein>
    <recommendedName>
        <fullName evidence="1">Enoyl reductase (ER) domain-containing protein</fullName>
    </recommendedName>
</protein>
<dbReference type="CDD" id="cd08267">
    <property type="entry name" value="MDR1"/>
    <property type="match status" value="1"/>
</dbReference>
<evidence type="ECO:0000259" key="1">
    <source>
        <dbReference type="SMART" id="SM00829"/>
    </source>
</evidence>
<dbReference type="InterPro" id="IPR036291">
    <property type="entry name" value="NAD(P)-bd_dom_sf"/>
</dbReference>
<dbReference type="Gene3D" id="3.90.180.10">
    <property type="entry name" value="Medium-chain alcohol dehydrogenases, catalytic domain"/>
    <property type="match status" value="1"/>
</dbReference>